<name>A0ABS4WGI3_9MICC</name>
<evidence type="ECO:0008006" key="4">
    <source>
        <dbReference type="Google" id="ProtNLM"/>
    </source>
</evidence>
<sequence length="172" mass="18897">MAEDLWILLGIVMSVVLLATAVVRWSKRRPNLDPHNAEALRLPKITAVAGWLVAPIGLLLIFSAVSGAMDPEDKAPLLICGIALFLVAALLVASYANCYIIIRDDQIIQRTVTRRLRTIRYDNIDKCRKSNNGAASMLKLWGYDGVVIKFNAAAFDASPVLAALERRQTPGR</sequence>
<reference evidence="2 3" key="1">
    <citation type="submission" date="2021-03" db="EMBL/GenBank/DDBJ databases">
        <title>Sequencing the genomes of 1000 actinobacteria strains.</title>
        <authorList>
            <person name="Klenk H.-P."/>
        </authorList>
    </citation>
    <scope>NUCLEOTIDE SEQUENCE [LARGE SCALE GENOMIC DNA]</scope>
    <source>
        <strain evidence="2 3">DSM 15454</strain>
    </source>
</reference>
<proteinExistence type="predicted"/>
<keyword evidence="1" id="KW-0812">Transmembrane</keyword>
<evidence type="ECO:0000313" key="2">
    <source>
        <dbReference type="EMBL" id="MBP2375302.1"/>
    </source>
</evidence>
<comment type="caution">
    <text evidence="2">The sequence shown here is derived from an EMBL/GenBank/DDBJ whole genome shotgun (WGS) entry which is preliminary data.</text>
</comment>
<keyword evidence="1" id="KW-0472">Membrane</keyword>
<evidence type="ECO:0000313" key="3">
    <source>
        <dbReference type="Proteomes" id="UP000766570"/>
    </source>
</evidence>
<protein>
    <recommendedName>
        <fullName evidence="4">PH domain-containing protein</fullName>
    </recommendedName>
</protein>
<feature type="transmembrane region" description="Helical" evidence="1">
    <location>
        <begin position="75"/>
        <end position="102"/>
    </location>
</feature>
<organism evidence="2 3">
    <name type="scientific">Paeniglutamicibacter psychrophenolicus</name>
    <dbReference type="NCBI Taxonomy" id="257454"/>
    <lineage>
        <taxon>Bacteria</taxon>
        <taxon>Bacillati</taxon>
        <taxon>Actinomycetota</taxon>
        <taxon>Actinomycetes</taxon>
        <taxon>Micrococcales</taxon>
        <taxon>Micrococcaceae</taxon>
        <taxon>Paeniglutamicibacter</taxon>
    </lineage>
</organism>
<dbReference type="EMBL" id="JAGIOE010000001">
    <property type="protein sequence ID" value="MBP2375302.1"/>
    <property type="molecule type" value="Genomic_DNA"/>
</dbReference>
<keyword evidence="3" id="KW-1185">Reference proteome</keyword>
<accession>A0ABS4WGI3</accession>
<evidence type="ECO:0000256" key="1">
    <source>
        <dbReference type="SAM" id="Phobius"/>
    </source>
</evidence>
<keyword evidence="1" id="KW-1133">Transmembrane helix</keyword>
<feature type="transmembrane region" description="Helical" evidence="1">
    <location>
        <begin position="6"/>
        <end position="25"/>
    </location>
</feature>
<gene>
    <name evidence="2" type="ORF">JOF46_003214</name>
</gene>
<feature type="transmembrane region" description="Helical" evidence="1">
    <location>
        <begin position="45"/>
        <end position="69"/>
    </location>
</feature>
<dbReference type="Proteomes" id="UP000766570">
    <property type="component" value="Unassembled WGS sequence"/>
</dbReference>
<dbReference type="RefSeq" id="WP_209908767.1">
    <property type="nucleotide sequence ID" value="NZ_BAAAMI010000018.1"/>
</dbReference>